<feature type="transmembrane region" description="Helical" evidence="1">
    <location>
        <begin position="21"/>
        <end position="37"/>
    </location>
</feature>
<dbReference type="EMBL" id="GBXM01100919">
    <property type="protein sequence ID" value="JAH07658.1"/>
    <property type="molecule type" value="Transcribed_RNA"/>
</dbReference>
<organism evidence="2">
    <name type="scientific">Anguilla anguilla</name>
    <name type="common">European freshwater eel</name>
    <name type="synonym">Muraena anguilla</name>
    <dbReference type="NCBI Taxonomy" id="7936"/>
    <lineage>
        <taxon>Eukaryota</taxon>
        <taxon>Metazoa</taxon>
        <taxon>Chordata</taxon>
        <taxon>Craniata</taxon>
        <taxon>Vertebrata</taxon>
        <taxon>Euteleostomi</taxon>
        <taxon>Actinopterygii</taxon>
        <taxon>Neopterygii</taxon>
        <taxon>Teleostei</taxon>
        <taxon>Anguilliformes</taxon>
        <taxon>Anguillidae</taxon>
        <taxon>Anguilla</taxon>
    </lineage>
</organism>
<proteinExistence type="predicted"/>
<keyword evidence="1" id="KW-0812">Transmembrane</keyword>
<name>A0A0E9PUV8_ANGAN</name>
<reference evidence="2" key="1">
    <citation type="submission" date="2014-11" db="EMBL/GenBank/DDBJ databases">
        <authorList>
            <person name="Amaro Gonzalez C."/>
        </authorList>
    </citation>
    <scope>NUCLEOTIDE SEQUENCE</scope>
</reference>
<reference evidence="2" key="2">
    <citation type="journal article" date="2015" name="Fish Shellfish Immunol.">
        <title>Early steps in the European eel (Anguilla anguilla)-Vibrio vulnificus interaction in the gills: Role of the RtxA13 toxin.</title>
        <authorList>
            <person name="Callol A."/>
            <person name="Pajuelo D."/>
            <person name="Ebbesson L."/>
            <person name="Teles M."/>
            <person name="MacKenzie S."/>
            <person name="Amaro C."/>
        </authorList>
    </citation>
    <scope>NUCLEOTIDE SEQUENCE</scope>
</reference>
<dbReference type="AlphaFoldDB" id="A0A0E9PUV8"/>
<accession>A0A0E9PUV8</accession>
<evidence type="ECO:0000256" key="1">
    <source>
        <dbReference type="SAM" id="Phobius"/>
    </source>
</evidence>
<protein>
    <submittedName>
        <fullName evidence="2">Uncharacterized protein</fullName>
    </submittedName>
</protein>
<keyword evidence="1" id="KW-0472">Membrane</keyword>
<sequence length="40" mass="4694">MAPDNDPHQDEARLSEIVNRLLHFIWTLPLILLQFLYSSS</sequence>
<evidence type="ECO:0000313" key="2">
    <source>
        <dbReference type="EMBL" id="JAH07658.1"/>
    </source>
</evidence>
<keyword evidence="1" id="KW-1133">Transmembrane helix</keyword>